<organism evidence="16 17">
    <name type="scientific">Henriciella barbarensis</name>
    <dbReference type="NCBI Taxonomy" id="86342"/>
    <lineage>
        <taxon>Bacteria</taxon>
        <taxon>Pseudomonadati</taxon>
        <taxon>Pseudomonadota</taxon>
        <taxon>Alphaproteobacteria</taxon>
        <taxon>Hyphomonadales</taxon>
        <taxon>Hyphomonadaceae</taxon>
        <taxon>Henriciella</taxon>
    </lineage>
</organism>
<evidence type="ECO:0000256" key="10">
    <source>
        <dbReference type="ARBA" id="ARBA00022975"/>
    </source>
</evidence>
<dbReference type="GO" id="GO:0044205">
    <property type="term" value="P:'de novo' UMP biosynthetic process"/>
    <property type="evidence" value="ECO:0007669"/>
    <property type="project" value="UniProtKB-UniPathway"/>
</dbReference>
<keyword evidence="11 16" id="KW-0560">Oxidoreductase</keyword>
<dbReference type="InterPro" id="IPR005719">
    <property type="entry name" value="Dihydroorotate_DH_2"/>
</dbReference>
<keyword evidence="9" id="KW-0288">FMN</keyword>
<dbReference type="InterPro" id="IPR013785">
    <property type="entry name" value="Aldolase_TIM"/>
</dbReference>
<dbReference type="PROSITE" id="PS00911">
    <property type="entry name" value="DHODEHASE_1"/>
    <property type="match status" value="1"/>
</dbReference>
<dbReference type="InterPro" id="IPR005720">
    <property type="entry name" value="Dihydroorotate_DH_cat"/>
</dbReference>
<comment type="cofactor">
    <cofactor evidence="1">
        <name>FMN</name>
        <dbReference type="ChEBI" id="CHEBI:58210"/>
    </cofactor>
</comment>
<comment type="pathway">
    <text evidence="4">Pyrimidine metabolism; UMP biosynthesis via de novo pathway; orotate from (S)-dihydroorotate (quinone route): step 1/1.</text>
</comment>
<comment type="subcellular location">
    <subcellularLocation>
        <location evidence="3">Membrane</location>
    </subcellularLocation>
</comment>
<dbReference type="RefSeq" id="WP_119379556.1">
    <property type="nucleotide sequence ID" value="NZ_QWGB01000005.1"/>
</dbReference>
<keyword evidence="8" id="KW-0285">Flavoprotein</keyword>
<evidence type="ECO:0000256" key="6">
    <source>
        <dbReference type="ARBA" id="ARBA00012791"/>
    </source>
</evidence>
<keyword evidence="17" id="KW-1185">Reference proteome</keyword>
<evidence type="ECO:0000256" key="14">
    <source>
        <dbReference type="NCBIfam" id="TIGR01036"/>
    </source>
</evidence>
<dbReference type="NCBIfam" id="NF003645">
    <property type="entry name" value="PRK05286.1-2"/>
    <property type="match status" value="1"/>
</dbReference>
<keyword evidence="10" id="KW-0665">Pyrimidine biosynthesis</keyword>
<keyword evidence="12" id="KW-0472">Membrane</keyword>
<dbReference type="AlphaFoldDB" id="A0A399R3C7"/>
<evidence type="ECO:0000313" key="16">
    <source>
        <dbReference type="EMBL" id="RIJ24367.1"/>
    </source>
</evidence>
<evidence type="ECO:0000256" key="9">
    <source>
        <dbReference type="ARBA" id="ARBA00022643"/>
    </source>
</evidence>
<proteinExistence type="inferred from homology"/>
<dbReference type="NCBIfam" id="TIGR01036">
    <property type="entry name" value="pyrD_sub2"/>
    <property type="match status" value="1"/>
</dbReference>
<dbReference type="GO" id="GO:0006207">
    <property type="term" value="P:'de novo' pyrimidine nucleobase biosynthetic process"/>
    <property type="evidence" value="ECO:0007669"/>
    <property type="project" value="UniProtKB-UniRule"/>
</dbReference>
<evidence type="ECO:0000259" key="15">
    <source>
        <dbReference type="Pfam" id="PF01180"/>
    </source>
</evidence>
<comment type="function">
    <text evidence="2">Catalyzes the conversion of dihydroorotate to orotate with quinone as electron acceptor.</text>
</comment>
<dbReference type="SUPFAM" id="SSF51395">
    <property type="entry name" value="FMN-linked oxidoreductases"/>
    <property type="match status" value="1"/>
</dbReference>
<accession>A0A399R3C7</accession>
<dbReference type="UniPathway" id="UPA00070">
    <property type="reaction ID" value="UER00946"/>
</dbReference>
<dbReference type="GO" id="GO:0005737">
    <property type="term" value="C:cytoplasm"/>
    <property type="evidence" value="ECO:0007669"/>
    <property type="project" value="InterPro"/>
</dbReference>
<dbReference type="CDD" id="cd04738">
    <property type="entry name" value="DHOD_2_like"/>
    <property type="match status" value="1"/>
</dbReference>
<evidence type="ECO:0000256" key="2">
    <source>
        <dbReference type="ARBA" id="ARBA00003125"/>
    </source>
</evidence>
<dbReference type="PANTHER" id="PTHR48109:SF4">
    <property type="entry name" value="DIHYDROOROTATE DEHYDROGENASE (QUINONE), MITOCHONDRIAL"/>
    <property type="match status" value="1"/>
</dbReference>
<evidence type="ECO:0000256" key="13">
    <source>
        <dbReference type="ARBA" id="ARBA00048639"/>
    </source>
</evidence>
<dbReference type="InterPro" id="IPR001295">
    <property type="entry name" value="Dihydroorotate_DH_CS"/>
</dbReference>
<gene>
    <name evidence="16" type="ORF">D1224_09055</name>
</gene>
<comment type="similarity">
    <text evidence="5">Belongs to the dihydroorotate dehydrogenase family. Type 2 subfamily.</text>
</comment>
<dbReference type="GO" id="GO:0106430">
    <property type="term" value="F:dihydroorotate dehydrogenase (quinone) activity"/>
    <property type="evidence" value="ECO:0007669"/>
    <property type="project" value="UniProtKB-EC"/>
</dbReference>
<dbReference type="OrthoDB" id="9802377at2"/>
<evidence type="ECO:0000256" key="7">
    <source>
        <dbReference type="ARBA" id="ARBA00018366"/>
    </source>
</evidence>
<evidence type="ECO:0000256" key="11">
    <source>
        <dbReference type="ARBA" id="ARBA00023002"/>
    </source>
</evidence>
<dbReference type="InterPro" id="IPR050074">
    <property type="entry name" value="DHO_dehydrogenase"/>
</dbReference>
<evidence type="ECO:0000256" key="4">
    <source>
        <dbReference type="ARBA" id="ARBA00005161"/>
    </source>
</evidence>
<evidence type="ECO:0000256" key="12">
    <source>
        <dbReference type="ARBA" id="ARBA00023136"/>
    </source>
</evidence>
<evidence type="ECO:0000313" key="17">
    <source>
        <dbReference type="Proteomes" id="UP000265431"/>
    </source>
</evidence>
<reference evidence="16 17" key="1">
    <citation type="submission" date="2018-08" db="EMBL/GenBank/DDBJ databases">
        <title>Henriciella mobilis sp. nov., isolated from seawater.</title>
        <authorList>
            <person name="Cheng H."/>
            <person name="Wu Y.-H."/>
            <person name="Xu X.-W."/>
            <person name="Guo L.-L."/>
        </authorList>
    </citation>
    <scope>NUCLEOTIDE SEQUENCE [LARGE SCALE GENOMIC DNA]</scope>
    <source>
        <strain evidence="16 17">CCUG66934</strain>
    </source>
</reference>
<dbReference type="Pfam" id="PF01180">
    <property type="entry name" value="DHO_dh"/>
    <property type="match status" value="1"/>
</dbReference>
<comment type="caution">
    <text evidence="16">The sequence shown here is derived from an EMBL/GenBank/DDBJ whole genome shotgun (WGS) entry which is preliminary data.</text>
</comment>
<feature type="domain" description="Dihydroorotate dehydrogenase catalytic" evidence="15">
    <location>
        <begin position="51"/>
        <end position="346"/>
    </location>
</feature>
<dbReference type="NCBIfam" id="NF003652">
    <property type="entry name" value="PRK05286.2-5"/>
    <property type="match status" value="1"/>
</dbReference>
<comment type="catalytic activity">
    <reaction evidence="13">
        <text>(S)-dihydroorotate + a quinone = orotate + a quinol</text>
        <dbReference type="Rhea" id="RHEA:30187"/>
        <dbReference type="ChEBI" id="CHEBI:24646"/>
        <dbReference type="ChEBI" id="CHEBI:30839"/>
        <dbReference type="ChEBI" id="CHEBI:30864"/>
        <dbReference type="ChEBI" id="CHEBI:132124"/>
        <dbReference type="EC" id="1.3.5.2"/>
    </reaction>
</comment>
<evidence type="ECO:0000256" key="1">
    <source>
        <dbReference type="ARBA" id="ARBA00001917"/>
    </source>
</evidence>
<dbReference type="GO" id="GO:0016020">
    <property type="term" value="C:membrane"/>
    <property type="evidence" value="ECO:0007669"/>
    <property type="project" value="UniProtKB-SubCell"/>
</dbReference>
<protein>
    <recommendedName>
        <fullName evidence="7 14">Dihydroorotate dehydrogenase (quinone)</fullName>
        <ecNumber evidence="6 14">1.3.5.2</ecNumber>
    </recommendedName>
</protein>
<evidence type="ECO:0000256" key="8">
    <source>
        <dbReference type="ARBA" id="ARBA00022630"/>
    </source>
</evidence>
<dbReference type="Gene3D" id="3.20.20.70">
    <property type="entry name" value="Aldolase class I"/>
    <property type="match status" value="1"/>
</dbReference>
<name>A0A399R3C7_9PROT</name>
<dbReference type="Proteomes" id="UP000265431">
    <property type="component" value="Unassembled WGS sequence"/>
</dbReference>
<dbReference type="EC" id="1.3.5.2" evidence="6 14"/>
<dbReference type="PANTHER" id="PTHR48109">
    <property type="entry name" value="DIHYDROOROTATE DEHYDROGENASE (QUINONE), MITOCHONDRIAL-RELATED"/>
    <property type="match status" value="1"/>
</dbReference>
<dbReference type="PROSITE" id="PS00912">
    <property type="entry name" value="DHODEHASE_2"/>
    <property type="match status" value="1"/>
</dbReference>
<evidence type="ECO:0000256" key="3">
    <source>
        <dbReference type="ARBA" id="ARBA00004370"/>
    </source>
</evidence>
<dbReference type="EMBL" id="QWGB01000005">
    <property type="protein sequence ID" value="RIJ24367.1"/>
    <property type="molecule type" value="Genomic_DNA"/>
</dbReference>
<evidence type="ECO:0000256" key="5">
    <source>
        <dbReference type="ARBA" id="ARBA00005359"/>
    </source>
</evidence>
<sequence length="363" mass="38338">MALSSIGARFFRAMPPEAAHTATIRALKTGVGVPRIKPKRWNTPVTLPKSGLRLGNPVGLAAGFDKNAEVFTAMSRFGFGFVECGTVTPRPQEGNPKPRLFRLSEDKAVINRMGFNNEGVDAFIARLRHADRACCPVGANVGANKDSDDRIADYEAGIAAVYPLAGYITINISSPNTPGLRGLQDKGALEALLTRCGEAVAMAHAELDGTGEPPRKPVFLKLAPDLDEQAISDIIAVVRGPGSWLSGLIISNTTLERPDTLGSEHKAESGGLSGAPLFAPSTQVLRAFARELLGEFDLIGAGGISSGAEAYQKIRAGAHAVQLYSALVYKGPSLVAQINKDLAARLYADGFTSVEQAVGADFR</sequence>